<protein>
    <recommendedName>
        <fullName evidence="13">Methenyltetrahydrofolate cyclohydrolase</fullName>
    </recommendedName>
</protein>
<dbReference type="InterPro" id="IPR046346">
    <property type="entry name" value="Aminoacid_DH-like_N_sf"/>
</dbReference>
<evidence type="ECO:0000256" key="5">
    <source>
        <dbReference type="ARBA" id="ARBA00022857"/>
    </source>
</evidence>
<keyword evidence="7" id="KW-0028">Amino-acid biosynthesis</keyword>
<dbReference type="InterPro" id="IPR036291">
    <property type="entry name" value="NAD(P)-bd_dom_sf"/>
</dbReference>
<keyword evidence="3" id="KW-0658">Purine biosynthesis</keyword>
<dbReference type="GO" id="GO:0035999">
    <property type="term" value="P:tetrahydrofolate interconversion"/>
    <property type="evidence" value="ECO:0007669"/>
    <property type="project" value="TreeGrafter"/>
</dbReference>
<dbReference type="Proteomes" id="UP000229112">
    <property type="component" value="Unassembled WGS sequence"/>
</dbReference>
<evidence type="ECO:0000256" key="6">
    <source>
        <dbReference type="ARBA" id="ARBA00023002"/>
    </source>
</evidence>
<dbReference type="AlphaFoldDB" id="A0A2M6WK01"/>
<keyword evidence="7" id="KW-0486">Methionine biosynthesis</keyword>
<evidence type="ECO:0000256" key="4">
    <source>
        <dbReference type="ARBA" id="ARBA00022801"/>
    </source>
</evidence>
<dbReference type="Pfam" id="PF00763">
    <property type="entry name" value="THF_DHG_CYH"/>
    <property type="match status" value="1"/>
</dbReference>
<keyword evidence="8" id="KW-0511">Multifunctional enzyme</keyword>
<dbReference type="GO" id="GO:0004477">
    <property type="term" value="F:methenyltetrahydrofolate cyclohydrolase activity"/>
    <property type="evidence" value="ECO:0007669"/>
    <property type="project" value="TreeGrafter"/>
</dbReference>
<keyword evidence="2" id="KW-0554">One-carbon metabolism</keyword>
<sequence length="259" mass="28129">MIINGNILAEKILDKLKDKKTSKEFVAILVGDDPASLSFLKQKEKVAESLGVIFRLEILSEELSQAELESRVRSISQEEKTGALIVQLPLPKKYNKVPVLNAIGIRKDVDVLNGETTSILPPSVGALEEILQSINFNTEGKTAVVIGPGMLIGEPVAKYLMKCTKKLLILNKGAVDKESVQEGDLVVVSAGVPRLVTSEHIKEGAVVIDYGYKRENGKLTGDVDFEEVKEIASFITPTPGGTGPLVVAKLFENFFKLVD</sequence>
<reference evidence="12" key="1">
    <citation type="submission" date="2017-09" db="EMBL/GenBank/DDBJ databases">
        <title>Depth-based differentiation of microbial function through sediment-hosted aquifers and enrichment of novel symbionts in the deep terrestrial subsurface.</title>
        <authorList>
            <person name="Probst A.J."/>
            <person name="Ladd B."/>
            <person name="Jarett J.K."/>
            <person name="Geller-Mcgrath D.E."/>
            <person name="Sieber C.M.K."/>
            <person name="Emerson J.B."/>
            <person name="Anantharaman K."/>
            <person name="Thomas B.C."/>
            <person name="Malmstrom R."/>
            <person name="Stieglmeier M."/>
            <person name="Klingl A."/>
            <person name="Woyke T."/>
            <person name="Ryan C.M."/>
            <person name="Banfield J.F."/>
        </authorList>
    </citation>
    <scope>NUCLEOTIDE SEQUENCE [LARGE SCALE GENOMIC DNA]</scope>
</reference>
<evidence type="ECO:0000259" key="10">
    <source>
        <dbReference type="Pfam" id="PF02882"/>
    </source>
</evidence>
<evidence type="ECO:0000256" key="2">
    <source>
        <dbReference type="ARBA" id="ARBA00022563"/>
    </source>
</evidence>
<evidence type="ECO:0000256" key="7">
    <source>
        <dbReference type="ARBA" id="ARBA00023167"/>
    </source>
</evidence>
<dbReference type="GO" id="GO:0004488">
    <property type="term" value="F:methylenetetrahydrofolate dehydrogenase (NADP+) activity"/>
    <property type="evidence" value="ECO:0007669"/>
    <property type="project" value="InterPro"/>
</dbReference>
<dbReference type="SUPFAM" id="SSF53223">
    <property type="entry name" value="Aminoacid dehydrogenase-like, N-terminal domain"/>
    <property type="match status" value="1"/>
</dbReference>
<feature type="domain" description="Tetrahydrofolate dehydrogenase/cyclohydrolase NAD(P)-binding" evidence="10">
    <location>
        <begin position="127"/>
        <end position="257"/>
    </location>
</feature>
<name>A0A2M6WK01_9BACT</name>
<dbReference type="InterPro" id="IPR000672">
    <property type="entry name" value="THF_DH/CycHdrlase"/>
</dbReference>
<dbReference type="GO" id="GO:0005829">
    <property type="term" value="C:cytosol"/>
    <property type="evidence" value="ECO:0007669"/>
    <property type="project" value="TreeGrafter"/>
</dbReference>
<evidence type="ECO:0000256" key="3">
    <source>
        <dbReference type="ARBA" id="ARBA00022755"/>
    </source>
</evidence>
<dbReference type="Gene3D" id="3.40.50.720">
    <property type="entry name" value="NAD(P)-binding Rossmann-like Domain"/>
    <property type="match status" value="1"/>
</dbReference>
<organism evidence="11 12">
    <name type="scientific">Candidatus Harrisonbacteria bacterium CG10_big_fil_rev_8_21_14_0_10_38_8</name>
    <dbReference type="NCBI Taxonomy" id="1974582"/>
    <lineage>
        <taxon>Bacteria</taxon>
        <taxon>Candidatus Harrisoniibacteriota</taxon>
    </lineage>
</organism>
<comment type="pathway">
    <text evidence="1">One-carbon metabolism; tetrahydrofolate interconversion.</text>
</comment>
<dbReference type="GO" id="GO:0009086">
    <property type="term" value="P:methionine biosynthetic process"/>
    <property type="evidence" value="ECO:0007669"/>
    <property type="project" value="UniProtKB-KW"/>
</dbReference>
<comment type="caution">
    <text evidence="11">The sequence shown here is derived from an EMBL/GenBank/DDBJ whole genome shotgun (WGS) entry which is preliminary data.</text>
</comment>
<dbReference type="InterPro" id="IPR020630">
    <property type="entry name" value="THF_DH/CycHdrlase_cat_dom"/>
</dbReference>
<dbReference type="SUPFAM" id="SSF51735">
    <property type="entry name" value="NAD(P)-binding Rossmann-fold domains"/>
    <property type="match status" value="1"/>
</dbReference>
<accession>A0A2M6WK01</accession>
<evidence type="ECO:0000313" key="11">
    <source>
        <dbReference type="EMBL" id="PIT93117.1"/>
    </source>
</evidence>
<proteinExistence type="predicted"/>
<keyword evidence="5" id="KW-0521">NADP</keyword>
<dbReference type="Gene3D" id="3.40.50.10860">
    <property type="entry name" value="Leucine Dehydrogenase, chain A, domain 1"/>
    <property type="match status" value="1"/>
</dbReference>
<keyword evidence="4" id="KW-0378">Hydrolase</keyword>
<gene>
    <name evidence="11" type="ORF">COU06_01815</name>
</gene>
<evidence type="ECO:0000259" key="9">
    <source>
        <dbReference type="Pfam" id="PF00763"/>
    </source>
</evidence>
<evidence type="ECO:0008006" key="13">
    <source>
        <dbReference type="Google" id="ProtNLM"/>
    </source>
</evidence>
<dbReference type="Pfam" id="PF02882">
    <property type="entry name" value="THF_DHG_CYH_C"/>
    <property type="match status" value="1"/>
</dbReference>
<dbReference type="PANTHER" id="PTHR48099:SF5">
    <property type="entry name" value="C-1-TETRAHYDROFOLATE SYNTHASE, CYTOPLASMIC"/>
    <property type="match status" value="1"/>
</dbReference>
<keyword evidence="6" id="KW-0560">Oxidoreductase</keyword>
<dbReference type="PRINTS" id="PR00085">
    <property type="entry name" value="THFDHDRGNASE"/>
</dbReference>
<evidence type="ECO:0000313" key="12">
    <source>
        <dbReference type="Proteomes" id="UP000229112"/>
    </source>
</evidence>
<dbReference type="InterPro" id="IPR020631">
    <property type="entry name" value="THF_DH/CycHdrlase_NAD-bd_dom"/>
</dbReference>
<dbReference type="EMBL" id="PFAY01000012">
    <property type="protein sequence ID" value="PIT93117.1"/>
    <property type="molecule type" value="Genomic_DNA"/>
</dbReference>
<dbReference type="GO" id="GO:0006164">
    <property type="term" value="P:purine nucleotide biosynthetic process"/>
    <property type="evidence" value="ECO:0007669"/>
    <property type="project" value="UniProtKB-KW"/>
</dbReference>
<evidence type="ECO:0000256" key="8">
    <source>
        <dbReference type="ARBA" id="ARBA00023268"/>
    </source>
</evidence>
<feature type="domain" description="Tetrahydrofolate dehydrogenase/cyclohydrolase catalytic" evidence="9">
    <location>
        <begin position="4"/>
        <end position="110"/>
    </location>
</feature>
<evidence type="ECO:0000256" key="1">
    <source>
        <dbReference type="ARBA" id="ARBA00004777"/>
    </source>
</evidence>
<dbReference type="PANTHER" id="PTHR48099">
    <property type="entry name" value="C-1-TETRAHYDROFOLATE SYNTHASE, CYTOPLASMIC-RELATED"/>
    <property type="match status" value="1"/>
</dbReference>